<feature type="domain" description="Nucleoside diphosphate kinase-like" evidence="12">
    <location>
        <begin position="1"/>
        <end position="138"/>
    </location>
</feature>
<dbReference type="HAMAP" id="MF_00451">
    <property type="entry name" value="NDP_kinase"/>
    <property type="match status" value="1"/>
</dbReference>
<proteinExistence type="evidence at transcript level"/>
<dbReference type="FunFam" id="3.30.70.141:FF:000002">
    <property type="entry name" value="Nucleoside diphosphate kinase"/>
    <property type="match status" value="1"/>
</dbReference>
<dbReference type="PROSITE" id="PS00469">
    <property type="entry name" value="NDPK"/>
    <property type="match status" value="1"/>
</dbReference>
<dbReference type="InterPro" id="IPR034907">
    <property type="entry name" value="NDK-like_dom"/>
</dbReference>
<evidence type="ECO:0000256" key="5">
    <source>
        <dbReference type="ARBA" id="ARBA00022679"/>
    </source>
</evidence>
<dbReference type="AlphaFoldDB" id="I3S026"/>
<evidence type="ECO:0000256" key="7">
    <source>
        <dbReference type="ARBA" id="ARBA00022777"/>
    </source>
</evidence>
<comment type="catalytic activity">
    <reaction evidence="1 11">
        <text>a 2'-deoxyribonucleoside 5'-diphosphate + ATP = a 2'-deoxyribonucleoside 5'-triphosphate + ADP</text>
        <dbReference type="Rhea" id="RHEA:44640"/>
        <dbReference type="ChEBI" id="CHEBI:30616"/>
        <dbReference type="ChEBI" id="CHEBI:61560"/>
        <dbReference type="ChEBI" id="CHEBI:73316"/>
        <dbReference type="ChEBI" id="CHEBI:456216"/>
        <dbReference type="EC" id="2.7.4.6"/>
    </reaction>
</comment>
<keyword evidence="8 11" id="KW-0067">ATP-binding</keyword>
<keyword evidence="5 11" id="KW-0808">Transferase</keyword>
<comment type="similarity">
    <text evidence="4 9 10">Belongs to the NDK family.</text>
</comment>
<accession>I3S026</accession>
<feature type="binding site" evidence="9">
    <location>
        <position position="112"/>
    </location>
    <ligand>
        <name>ATP</name>
        <dbReference type="ChEBI" id="CHEBI:30616"/>
    </ligand>
</feature>
<dbReference type="SMART" id="SM00562">
    <property type="entry name" value="NDK"/>
    <property type="match status" value="1"/>
</dbReference>
<dbReference type="GO" id="GO:0006183">
    <property type="term" value="P:GTP biosynthetic process"/>
    <property type="evidence" value="ECO:0007669"/>
    <property type="project" value="InterPro"/>
</dbReference>
<sequence>MDRTLLIVKPDGVQRNLVGEILSRWEKRGFKLVALKLVVPSKELAEQHYGEHKGKPFYDKLVSFITSGPAVFIVFEGKGVVETSRKMIGATNPLNSEPGTVRGDLAVDMGRNVIHGSDSKDSAAREIKLWFGDNEVFSWTSHSQADLYE</sequence>
<dbReference type="InterPro" id="IPR036850">
    <property type="entry name" value="NDK-like_dom_sf"/>
</dbReference>
<dbReference type="GO" id="GO:0004550">
    <property type="term" value="F:nucleoside diphosphate kinase activity"/>
    <property type="evidence" value="ECO:0007669"/>
    <property type="project" value="UniProtKB-EC"/>
</dbReference>
<dbReference type="InterPro" id="IPR023005">
    <property type="entry name" value="Nucleoside_diP_kinase_AS"/>
</dbReference>
<feature type="binding site" evidence="9">
    <location>
        <position position="102"/>
    </location>
    <ligand>
        <name>ATP</name>
        <dbReference type="ChEBI" id="CHEBI:30616"/>
    </ligand>
</feature>
<dbReference type="Gene3D" id="3.30.70.141">
    <property type="entry name" value="Nucleoside diphosphate kinase-like domain"/>
    <property type="match status" value="1"/>
</dbReference>
<dbReference type="Pfam" id="PF00334">
    <property type="entry name" value="NDK"/>
    <property type="match status" value="1"/>
</dbReference>
<keyword evidence="6 11" id="KW-0547">Nucleotide-binding</keyword>
<evidence type="ECO:0000256" key="6">
    <source>
        <dbReference type="ARBA" id="ARBA00022741"/>
    </source>
</evidence>
<dbReference type="CDD" id="cd04413">
    <property type="entry name" value="NDPk_I"/>
    <property type="match status" value="1"/>
</dbReference>
<feature type="binding site" evidence="9">
    <location>
        <position position="9"/>
    </location>
    <ligand>
        <name>ATP</name>
        <dbReference type="ChEBI" id="CHEBI:30616"/>
    </ligand>
</feature>
<dbReference type="SUPFAM" id="SSF54919">
    <property type="entry name" value="Nucleoside diphosphate kinase, NDK"/>
    <property type="match status" value="1"/>
</dbReference>
<protein>
    <recommendedName>
        <fullName evidence="11">Nucleoside diphosphate kinase</fullName>
        <ecNumber evidence="11">2.7.4.6</ecNumber>
    </recommendedName>
</protein>
<comment type="cofactor">
    <cofactor evidence="3">
        <name>Mg(2+)</name>
        <dbReference type="ChEBI" id="CHEBI:18420"/>
    </cofactor>
</comment>
<dbReference type="InterPro" id="IPR001564">
    <property type="entry name" value="Nucleoside_diP_kinase"/>
</dbReference>
<reference evidence="13" key="1">
    <citation type="submission" date="2012-05" db="EMBL/GenBank/DDBJ databases">
        <authorList>
            <person name="Krishnakumar V."/>
            <person name="Cheung F."/>
            <person name="Xiao Y."/>
            <person name="Chan A."/>
            <person name="Moskal W.A."/>
            <person name="Town C.D."/>
        </authorList>
    </citation>
    <scope>NUCLEOTIDE SEQUENCE</scope>
</reference>
<dbReference type="PROSITE" id="PS51374">
    <property type="entry name" value="NDPK_LIKE"/>
    <property type="match status" value="1"/>
</dbReference>
<dbReference type="GO" id="GO:0006241">
    <property type="term" value="P:CTP biosynthetic process"/>
    <property type="evidence" value="ECO:0007669"/>
    <property type="project" value="InterPro"/>
</dbReference>
<organism evidence="13">
    <name type="scientific">Lotus japonicus</name>
    <name type="common">Lotus corniculatus var. japonicus</name>
    <dbReference type="NCBI Taxonomy" id="34305"/>
    <lineage>
        <taxon>Eukaryota</taxon>
        <taxon>Viridiplantae</taxon>
        <taxon>Streptophyta</taxon>
        <taxon>Embryophyta</taxon>
        <taxon>Tracheophyta</taxon>
        <taxon>Spermatophyta</taxon>
        <taxon>Magnoliopsida</taxon>
        <taxon>eudicotyledons</taxon>
        <taxon>Gunneridae</taxon>
        <taxon>Pentapetalae</taxon>
        <taxon>rosids</taxon>
        <taxon>fabids</taxon>
        <taxon>Fabales</taxon>
        <taxon>Fabaceae</taxon>
        <taxon>Papilionoideae</taxon>
        <taxon>50 kb inversion clade</taxon>
        <taxon>NPAAA clade</taxon>
        <taxon>Hologalegina</taxon>
        <taxon>robinioid clade</taxon>
        <taxon>Loteae</taxon>
        <taxon>Lotus</taxon>
    </lineage>
</organism>
<dbReference type="PANTHER" id="PTHR11349">
    <property type="entry name" value="NUCLEOSIDE DIPHOSPHATE KINASE"/>
    <property type="match status" value="1"/>
</dbReference>
<evidence type="ECO:0000256" key="11">
    <source>
        <dbReference type="RuleBase" id="RU004013"/>
    </source>
</evidence>
<dbReference type="PRINTS" id="PR01243">
    <property type="entry name" value="NUCDPKINASE"/>
</dbReference>
<evidence type="ECO:0000256" key="3">
    <source>
        <dbReference type="ARBA" id="ARBA00001946"/>
    </source>
</evidence>
<comment type="catalytic activity">
    <reaction evidence="2">
        <text>a ribonucleoside 5'-diphosphate + ATP = a ribonucleoside 5'-triphosphate + ADP</text>
        <dbReference type="Rhea" id="RHEA:18113"/>
        <dbReference type="ChEBI" id="CHEBI:30616"/>
        <dbReference type="ChEBI" id="CHEBI:57930"/>
        <dbReference type="ChEBI" id="CHEBI:61557"/>
        <dbReference type="ChEBI" id="CHEBI:456216"/>
        <dbReference type="EC" id="2.7.4.6"/>
    </reaction>
</comment>
<feature type="active site" description="Pros-phosphohistidine intermediate" evidence="9">
    <location>
        <position position="115"/>
    </location>
</feature>
<dbReference type="GO" id="GO:0042542">
    <property type="term" value="P:response to hydrogen peroxide"/>
    <property type="evidence" value="ECO:0007669"/>
    <property type="project" value="UniProtKB-ARBA"/>
</dbReference>
<evidence type="ECO:0000259" key="12">
    <source>
        <dbReference type="SMART" id="SM00562"/>
    </source>
</evidence>
<name>I3S026_LOTJA</name>
<feature type="binding site" evidence="9">
    <location>
        <position position="91"/>
    </location>
    <ligand>
        <name>ATP</name>
        <dbReference type="ChEBI" id="CHEBI:30616"/>
    </ligand>
</feature>
<evidence type="ECO:0000313" key="13">
    <source>
        <dbReference type="EMBL" id="AFK33618.1"/>
    </source>
</evidence>
<evidence type="ECO:0000256" key="8">
    <source>
        <dbReference type="ARBA" id="ARBA00022840"/>
    </source>
</evidence>
<feature type="binding site" evidence="9">
    <location>
        <position position="85"/>
    </location>
    <ligand>
        <name>ATP</name>
        <dbReference type="ChEBI" id="CHEBI:30616"/>
    </ligand>
</feature>
<dbReference type="GO" id="GO:0005524">
    <property type="term" value="F:ATP binding"/>
    <property type="evidence" value="ECO:0007669"/>
    <property type="project" value="UniProtKB-KW"/>
</dbReference>
<evidence type="ECO:0000256" key="10">
    <source>
        <dbReference type="RuleBase" id="RU004011"/>
    </source>
</evidence>
<evidence type="ECO:0000256" key="2">
    <source>
        <dbReference type="ARBA" id="ARBA00000937"/>
    </source>
</evidence>
<dbReference type="EMBL" id="BT133823">
    <property type="protein sequence ID" value="AFK33618.1"/>
    <property type="molecule type" value="mRNA"/>
</dbReference>
<dbReference type="NCBIfam" id="NF001908">
    <property type="entry name" value="PRK00668.1"/>
    <property type="match status" value="1"/>
</dbReference>
<evidence type="ECO:0000256" key="4">
    <source>
        <dbReference type="ARBA" id="ARBA00008142"/>
    </source>
</evidence>
<feature type="binding site" evidence="9">
    <location>
        <position position="57"/>
    </location>
    <ligand>
        <name>ATP</name>
        <dbReference type="ChEBI" id="CHEBI:30616"/>
    </ligand>
</feature>
<evidence type="ECO:0000256" key="1">
    <source>
        <dbReference type="ARBA" id="ARBA00000082"/>
    </source>
</evidence>
<evidence type="ECO:0000256" key="9">
    <source>
        <dbReference type="PROSITE-ProRule" id="PRU00706"/>
    </source>
</evidence>
<dbReference type="EC" id="2.7.4.6" evidence="11"/>
<dbReference type="GO" id="GO:0006228">
    <property type="term" value="P:UTP biosynthetic process"/>
    <property type="evidence" value="ECO:0007669"/>
    <property type="project" value="InterPro"/>
</dbReference>
<keyword evidence="7 11" id="KW-0418">Kinase</keyword>